<evidence type="ECO:0000259" key="1">
    <source>
        <dbReference type="Pfam" id="PF18899"/>
    </source>
</evidence>
<dbReference type="InterPro" id="IPR043714">
    <property type="entry name" value="DUF5655"/>
</dbReference>
<dbReference type="Pfam" id="PF18899">
    <property type="entry name" value="DUF5655"/>
    <property type="match status" value="1"/>
</dbReference>
<accession>A0ABU9ECZ5</accession>
<dbReference type="InterPro" id="IPR025629">
    <property type="entry name" value="DUF4287"/>
</dbReference>
<evidence type="ECO:0000313" key="3">
    <source>
        <dbReference type="Proteomes" id="UP001484239"/>
    </source>
</evidence>
<proteinExistence type="predicted"/>
<dbReference type="EMBL" id="JBBHLI010000013">
    <property type="protein sequence ID" value="MEK9502606.1"/>
    <property type="molecule type" value="Genomic_DNA"/>
</dbReference>
<evidence type="ECO:0000313" key="2">
    <source>
        <dbReference type="EMBL" id="MEK9502606.1"/>
    </source>
</evidence>
<organism evidence="2 3">
    <name type="scientific">Gaopeijia maritima</name>
    <dbReference type="NCBI Taxonomy" id="3119007"/>
    <lineage>
        <taxon>Bacteria</taxon>
        <taxon>Pseudomonadati</taxon>
        <taxon>Gemmatimonadota</taxon>
        <taxon>Longimicrobiia</taxon>
        <taxon>Gaopeijiales</taxon>
        <taxon>Gaopeijiaceae</taxon>
        <taxon>Gaopeijia</taxon>
    </lineage>
</organism>
<feature type="domain" description="DUF5655" evidence="1">
    <location>
        <begin position="86"/>
        <end position="191"/>
    </location>
</feature>
<name>A0ABU9ECZ5_9BACT</name>
<dbReference type="Pfam" id="PF14117">
    <property type="entry name" value="DUF4287"/>
    <property type="match status" value="1"/>
</dbReference>
<sequence>MARSADDQVRTMIANLKEKTGRTIEEWMAVLAGREGEKHGALVASLKGDHGVTHGFANLIVHTFRDGGVAPAASPGASTPPADLVAAQYEGKEHLRPIHDRLLDAVTAFGDDVEVAPKKSYVSLRRTRQFALVQPSTRTRVDLGLRLDGVEPAGRLESSGSFNSMVSHRVRLNGVEDVDDEVLQWLEAAYRDA</sequence>
<reference evidence="2 3" key="1">
    <citation type="submission" date="2024-02" db="EMBL/GenBank/DDBJ databases">
        <title>A novel Gemmatimonadota bacterium.</title>
        <authorList>
            <person name="Du Z.-J."/>
            <person name="Ye Y.-Q."/>
        </authorList>
    </citation>
    <scope>NUCLEOTIDE SEQUENCE [LARGE SCALE GENOMIC DNA]</scope>
    <source>
        <strain evidence="2 3">DH-20</strain>
    </source>
</reference>
<protein>
    <submittedName>
        <fullName evidence="2">DUF4287 domain-containing protein</fullName>
    </submittedName>
</protein>
<dbReference type="Proteomes" id="UP001484239">
    <property type="component" value="Unassembled WGS sequence"/>
</dbReference>
<keyword evidence="3" id="KW-1185">Reference proteome</keyword>
<gene>
    <name evidence="2" type="ORF">WI372_16550</name>
</gene>
<dbReference type="RefSeq" id="WP_405280225.1">
    <property type="nucleotide sequence ID" value="NZ_CP144380.1"/>
</dbReference>
<comment type="caution">
    <text evidence="2">The sequence shown here is derived from an EMBL/GenBank/DDBJ whole genome shotgun (WGS) entry which is preliminary data.</text>
</comment>